<organism evidence="1">
    <name type="scientific">marine sediment metagenome</name>
    <dbReference type="NCBI Taxonomy" id="412755"/>
    <lineage>
        <taxon>unclassified sequences</taxon>
        <taxon>metagenomes</taxon>
        <taxon>ecological metagenomes</taxon>
    </lineage>
</organism>
<dbReference type="EMBL" id="BART01002086">
    <property type="protein sequence ID" value="GAG56272.1"/>
    <property type="molecule type" value="Genomic_DNA"/>
</dbReference>
<comment type="caution">
    <text evidence="1">The sequence shown here is derived from an EMBL/GenBank/DDBJ whole genome shotgun (WGS) entry which is preliminary data.</text>
</comment>
<evidence type="ECO:0000313" key="1">
    <source>
        <dbReference type="EMBL" id="GAG56272.1"/>
    </source>
</evidence>
<dbReference type="AlphaFoldDB" id="X0ZDJ4"/>
<name>X0ZDJ4_9ZZZZ</name>
<sequence>MSDPVMDAYTMAYNSSGNMVQAFGVITEGGQVLWQSNNWDLTADAGSLMSAVKSRSPAVTQNNVRYSTMRSTPESLVARNVQGNGVLILAKIEGEKWVIAWCAPDAQPDGVYVDVDRAAKTLKGKI</sequence>
<accession>X0ZDJ4</accession>
<gene>
    <name evidence="1" type="ORF">S01H4_06668</name>
</gene>
<proteinExistence type="predicted"/>
<protein>
    <recommendedName>
        <fullName evidence="2">Profilin</fullName>
    </recommendedName>
</protein>
<reference evidence="1" key="1">
    <citation type="journal article" date="2014" name="Front. Microbiol.">
        <title>High frequency of phylogenetically diverse reductive dehalogenase-homologous genes in deep subseafloor sedimentary metagenomes.</title>
        <authorList>
            <person name="Kawai M."/>
            <person name="Futagami T."/>
            <person name="Toyoda A."/>
            <person name="Takaki Y."/>
            <person name="Nishi S."/>
            <person name="Hori S."/>
            <person name="Arai W."/>
            <person name="Tsubouchi T."/>
            <person name="Morono Y."/>
            <person name="Uchiyama I."/>
            <person name="Ito T."/>
            <person name="Fujiyama A."/>
            <person name="Inagaki F."/>
            <person name="Takami H."/>
        </authorList>
    </citation>
    <scope>NUCLEOTIDE SEQUENCE</scope>
    <source>
        <strain evidence="1">Expedition CK06-06</strain>
    </source>
</reference>
<dbReference type="SUPFAM" id="SSF55770">
    <property type="entry name" value="Profilin (actin-binding protein)"/>
    <property type="match status" value="1"/>
</dbReference>
<evidence type="ECO:0008006" key="2">
    <source>
        <dbReference type="Google" id="ProtNLM"/>
    </source>
</evidence>
<dbReference type="InterPro" id="IPR036140">
    <property type="entry name" value="PFN_sf"/>
</dbReference>